<dbReference type="AlphaFoldDB" id="A0A248JT06"/>
<dbReference type="KEGG" id="nao:Y958_06395"/>
<evidence type="ECO:0000313" key="4">
    <source>
        <dbReference type="Proteomes" id="UP000197153"/>
    </source>
</evidence>
<feature type="chain" id="PRO_5012987256" description="3-keto-alpha-glucoside-1,2-lyase/3-keto-2-hydroxy-glucal hydratase domain-containing protein" evidence="1">
    <location>
        <begin position="28"/>
        <end position="321"/>
    </location>
</feature>
<dbReference type="InterPro" id="IPR010496">
    <property type="entry name" value="AL/BT2_dom"/>
</dbReference>
<dbReference type="Gene3D" id="2.60.120.560">
    <property type="entry name" value="Exo-inulinase, domain 1"/>
    <property type="match status" value="1"/>
</dbReference>
<evidence type="ECO:0000256" key="1">
    <source>
        <dbReference type="SAM" id="SignalP"/>
    </source>
</evidence>
<reference evidence="3 4" key="1">
    <citation type="submission" date="2017-06" db="EMBL/GenBank/DDBJ databases">
        <title>Complete genome sequence of Nitrospirillum amazonense strain CBAmC, an endophytic nitrogen-fixing and plant growth-promoting bacterium, isolated from sugarcane.</title>
        <authorList>
            <person name="Schwab S."/>
            <person name="dos Santos Teixeira K.R."/>
            <person name="Simoes Araujo J.L."/>
            <person name="Soares Vidal M."/>
            <person name="Borges de Freitas H.R."/>
            <person name="Rivello Crivelaro A.L."/>
            <person name="Bueno de Camargo Nunes A."/>
            <person name="dos Santos C.M."/>
            <person name="Palmeira da Silva Rosa D."/>
            <person name="da Silva Padilha D."/>
            <person name="da Silva E."/>
            <person name="Araujo Terra L."/>
            <person name="Soares Mendes V."/>
            <person name="Farinelli L."/>
            <person name="Magalhaes Cruz L."/>
            <person name="Baldani J.I."/>
        </authorList>
    </citation>
    <scope>NUCLEOTIDE SEQUENCE [LARGE SCALE GENOMIC DNA]</scope>
    <source>
        <strain evidence="3 4">CBAmC</strain>
    </source>
</reference>
<protein>
    <recommendedName>
        <fullName evidence="2">3-keto-alpha-glucoside-1,2-lyase/3-keto-2-hydroxy-glucal hydratase domain-containing protein</fullName>
    </recommendedName>
</protein>
<feature type="signal peptide" evidence="1">
    <location>
        <begin position="1"/>
        <end position="27"/>
    </location>
</feature>
<proteinExistence type="predicted"/>
<keyword evidence="4" id="KW-1185">Reference proteome</keyword>
<dbReference type="EMBL" id="CP022110">
    <property type="protein sequence ID" value="ASG21862.1"/>
    <property type="molecule type" value="Genomic_DNA"/>
</dbReference>
<name>A0A248JT06_9PROT</name>
<keyword evidence="1" id="KW-0732">Signal</keyword>
<dbReference type="GO" id="GO:0016787">
    <property type="term" value="F:hydrolase activity"/>
    <property type="evidence" value="ECO:0007669"/>
    <property type="project" value="InterPro"/>
</dbReference>
<dbReference type="Pfam" id="PF06439">
    <property type="entry name" value="3keto-disac_hyd"/>
    <property type="match status" value="1"/>
</dbReference>
<feature type="domain" description="3-keto-alpha-glucoside-1,2-lyase/3-keto-2-hydroxy-glucal hydratase" evidence="2">
    <location>
        <begin position="64"/>
        <end position="309"/>
    </location>
</feature>
<organism evidence="3 4">
    <name type="scientific">Nitrospirillum viridazoti CBAmc</name>
    <dbReference type="NCBI Taxonomy" id="1441467"/>
    <lineage>
        <taxon>Bacteria</taxon>
        <taxon>Pseudomonadati</taxon>
        <taxon>Pseudomonadota</taxon>
        <taxon>Alphaproteobacteria</taxon>
        <taxon>Rhodospirillales</taxon>
        <taxon>Azospirillaceae</taxon>
        <taxon>Nitrospirillum</taxon>
        <taxon>Nitrospirillum viridazoti</taxon>
    </lineage>
</organism>
<gene>
    <name evidence="3" type="ORF">Y958_06395</name>
</gene>
<evidence type="ECO:0000313" key="3">
    <source>
        <dbReference type="EMBL" id="ASG21862.1"/>
    </source>
</evidence>
<accession>A0A248JT06</accession>
<sequence>MAMRAAWALVLAVGMGMGMGGAAPARAADKAADNPALEAVLAGDPPFQPQSLRLVDVPAPAGPAVSLFNGRDLNDWDAWLGYPDPARTYLAQPGQSSIGADKAAIAKIFHVVTEEGEPAIFITGQTWGGIVNRGDYANYHLRLEYKWGKTRYAPRLDLPWNNGLLYHSHGAPGAVYGTWMAAAEFEIMLGSVGMVVPVGPNVTAMTEVGRDRALIDPQRRYMMGGRAVTVQQPAWNVEAGSNAEKPVGEWNVLDLYVVGDQAVHVVNGVPVMVVRDLRMREGAGWMPLTHGRIQLQSEGAETYFRRITLEPITRLPRVVQD</sequence>
<evidence type="ECO:0000259" key="2">
    <source>
        <dbReference type="Pfam" id="PF06439"/>
    </source>
</evidence>
<dbReference type="Proteomes" id="UP000197153">
    <property type="component" value="Chromosome 1"/>
</dbReference>